<dbReference type="Gene3D" id="1.10.12.10">
    <property type="entry name" value="Lyase 2-enoyl-coa Hydratase, Chain A, domain 2"/>
    <property type="match status" value="1"/>
</dbReference>
<evidence type="ECO:0000256" key="7">
    <source>
        <dbReference type="ARBA" id="ARBA00049556"/>
    </source>
</evidence>
<evidence type="ECO:0000313" key="11">
    <source>
        <dbReference type="EMBL" id="ORJ59248.1"/>
    </source>
</evidence>
<dbReference type="Proteomes" id="UP000193136">
    <property type="component" value="Unassembled WGS sequence"/>
</dbReference>
<dbReference type="SUPFAM" id="SSF51735">
    <property type="entry name" value="NAD(P)-binding Rossmann-fold domains"/>
    <property type="match status" value="1"/>
</dbReference>
<evidence type="ECO:0000259" key="9">
    <source>
        <dbReference type="Pfam" id="PF02737"/>
    </source>
</evidence>
<dbReference type="PANTHER" id="PTHR23309:SF49">
    <property type="entry name" value="PEROXISOMAL BIFUNCTIONAL ENZYME"/>
    <property type="match status" value="1"/>
</dbReference>
<dbReference type="STRING" id="1969733.B5V00_10135"/>
<dbReference type="InterPro" id="IPR006108">
    <property type="entry name" value="3HC_DH_C"/>
</dbReference>
<dbReference type="GO" id="GO:0003857">
    <property type="term" value="F:(3S)-3-hydroxyacyl-CoA dehydrogenase (NAD+) activity"/>
    <property type="evidence" value="ECO:0007669"/>
    <property type="project" value="UniProtKB-EC"/>
</dbReference>
<dbReference type="GO" id="GO:0016853">
    <property type="term" value="F:isomerase activity"/>
    <property type="evidence" value="ECO:0007669"/>
    <property type="project" value="UniProtKB-KW"/>
</dbReference>
<dbReference type="InterPro" id="IPR006176">
    <property type="entry name" value="3-OHacyl-CoA_DH_NAD-bd"/>
</dbReference>
<evidence type="ECO:0000313" key="12">
    <source>
        <dbReference type="Proteomes" id="UP000193136"/>
    </source>
</evidence>
<dbReference type="Pfam" id="PF16113">
    <property type="entry name" value="ECH_2"/>
    <property type="match status" value="1"/>
</dbReference>
<keyword evidence="2" id="KW-0560">Oxidoreductase</keyword>
<name>A0A1X0Y2B9_9BACT</name>
<organism evidence="11 12">
    <name type="scientific">Geothermobacter hydrogeniphilus</name>
    <dbReference type="NCBI Taxonomy" id="1969733"/>
    <lineage>
        <taxon>Bacteria</taxon>
        <taxon>Pseudomonadati</taxon>
        <taxon>Thermodesulfobacteriota</taxon>
        <taxon>Desulfuromonadia</taxon>
        <taxon>Desulfuromonadales</taxon>
        <taxon>Geothermobacteraceae</taxon>
        <taxon>Geothermobacter</taxon>
    </lineage>
</organism>
<dbReference type="AlphaFoldDB" id="A0A1X0Y2B9"/>
<evidence type="ECO:0000256" key="5">
    <source>
        <dbReference type="ARBA" id="ARBA00023239"/>
    </source>
</evidence>
<dbReference type="Gene3D" id="1.10.1040.50">
    <property type="match status" value="1"/>
</dbReference>
<sequence>MKPITTVGVVGAGTMGSAIAQHFIMKGLPVILVDQQDAFLEKGVGHIRSSLEEALQRRLIDQAGFEQILGRLHCTTDQGELAKADLVVEAIFENLAVKKQLFAELEQVVGADCILASNTSSFLISEIAADLKTPERVLGVHYFYHAAKNKLVEIIPGEKTDSAIVTALENFYSYYDKTPILVKDAPGFAVNRFFVPWLNEAARLYEEGFGSIAFIDRVACEVFGVGMGPFALMNATGVPIAMHAADGLAGELGPFYAPAEILCRQVASKQDWNVEDNSLLNNGSDREDVVTRRLVGASLGVAAQMVDEGVVDATSADLGARAGLRWPVGPFELLAKLGPDNVRDMVESVFSSWQLPLPGCLTAAGAGALTLDWVTSEVVGRTGFIIFNLPDRMNPLGEQVMNQLDRCVDELNARDDIDKIIIHGKGKAFIAGADIKFFLDAMAADDLQRIQTFTDFGQQVLNKISSSSKATCAFLDGLTLGGGLELALACDYRIGTRKSVLAFPETGIGIYPGLGGTQRTPRLIGVGRAKLLIATGQFINAKQAFAYGLVDAVIDPPFDWRELADFNIDKPQAGRTEETPEEAAFAAFDGDLSNPLLDREGFEKQAKGIRRKAPGALKTAMELIDKGRDLDLAAALQLELDGLQTIFASQDAKIGLSSIISGQKPVFTGK</sequence>
<dbReference type="EMBL" id="NAAD01000012">
    <property type="protein sequence ID" value="ORJ59248.1"/>
    <property type="molecule type" value="Genomic_DNA"/>
</dbReference>
<dbReference type="GO" id="GO:0070403">
    <property type="term" value="F:NAD+ binding"/>
    <property type="evidence" value="ECO:0007669"/>
    <property type="project" value="InterPro"/>
</dbReference>
<accession>A0A1X0Y2B9</accession>
<keyword evidence="5" id="KW-0456">Lyase</keyword>
<dbReference type="GO" id="GO:0006635">
    <property type="term" value="P:fatty acid beta-oxidation"/>
    <property type="evidence" value="ECO:0007669"/>
    <property type="project" value="TreeGrafter"/>
</dbReference>
<dbReference type="SUPFAM" id="SSF52096">
    <property type="entry name" value="ClpP/crotonase"/>
    <property type="match status" value="1"/>
</dbReference>
<dbReference type="InterPro" id="IPR014748">
    <property type="entry name" value="Enoyl-CoA_hydra_C"/>
</dbReference>
<gene>
    <name evidence="11" type="ORF">B5V00_10135</name>
</gene>
<dbReference type="InterPro" id="IPR045004">
    <property type="entry name" value="ECH_dom"/>
</dbReference>
<evidence type="ECO:0000256" key="1">
    <source>
        <dbReference type="ARBA" id="ARBA00005254"/>
    </source>
</evidence>
<comment type="similarity">
    <text evidence="1">Belongs to the enoyl-CoA hydratase/isomerase family.</text>
</comment>
<comment type="caution">
    <text evidence="11">The sequence shown here is derived from an EMBL/GenBank/DDBJ whole genome shotgun (WGS) entry which is preliminary data.</text>
</comment>
<evidence type="ECO:0000256" key="3">
    <source>
        <dbReference type="ARBA" id="ARBA00023027"/>
    </source>
</evidence>
<keyword evidence="6" id="KW-0511">Multifunctional enzyme</keyword>
<dbReference type="Gene3D" id="3.90.226.10">
    <property type="entry name" value="2-enoyl-CoA Hydratase, Chain A, domain 1"/>
    <property type="match status" value="1"/>
</dbReference>
<dbReference type="RefSeq" id="WP_085010678.1">
    <property type="nucleotide sequence ID" value="NZ_NAAD01000012.1"/>
</dbReference>
<evidence type="ECO:0000256" key="4">
    <source>
        <dbReference type="ARBA" id="ARBA00023235"/>
    </source>
</evidence>
<comment type="catalytic activity">
    <reaction evidence="7">
        <text>a (3S)-3-hydroxyacyl-CoA + NAD(+) = a 3-oxoacyl-CoA + NADH + H(+)</text>
        <dbReference type="Rhea" id="RHEA:22432"/>
        <dbReference type="ChEBI" id="CHEBI:15378"/>
        <dbReference type="ChEBI" id="CHEBI:57318"/>
        <dbReference type="ChEBI" id="CHEBI:57540"/>
        <dbReference type="ChEBI" id="CHEBI:57945"/>
        <dbReference type="ChEBI" id="CHEBI:90726"/>
        <dbReference type="EC" id="1.1.1.35"/>
    </reaction>
</comment>
<dbReference type="CDD" id="cd06558">
    <property type="entry name" value="crotonase-like"/>
    <property type="match status" value="1"/>
</dbReference>
<feature type="domain" description="3-hydroxyacyl-CoA dehydrogenase C-terminal" evidence="8">
    <location>
        <begin position="187"/>
        <end position="266"/>
    </location>
</feature>
<dbReference type="FunFam" id="3.40.50.720:FF:000009">
    <property type="entry name" value="Fatty oxidation complex, alpha subunit"/>
    <property type="match status" value="1"/>
</dbReference>
<reference evidence="11 12" key="1">
    <citation type="submission" date="2017-03" db="EMBL/GenBank/DDBJ databases">
        <title>Genome sequence of Geothermobacter sp. EPR-M, Deep-Sea Iron Reducer.</title>
        <authorList>
            <person name="Tully B."/>
            <person name="Savalia P."/>
            <person name="Abuyen K."/>
            <person name="Baughan C."/>
            <person name="Romero E."/>
            <person name="Ronkowski C."/>
            <person name="Torres B."/>
            <person name="Tremblay J."/>
            <person name="Trujillo A."/>
            <person name="Tyler M."/>
            <person name="Perez-Rodriguez I."/>
            <person name="Amend J."/>
        </authorList>
    </citation>
    <scope>NUCLEOTIDE SEQUENCE [LARGE SCALE GENOMIC DNA]</scope>
    <source>
        <strain evidence="11 12">EPR-M</strain>
    </source>
</reference>
<feature type="domain" description="3-hydroxyacyl-CoA dehydrogenase NAD binding" evidence="9">
    <location>
        <begin position="6"/>
        <end position="184"/>
    </location>
</feature>
<dbReference type="PANTHER" id="PTHR23309">
    <property type="entry name" value="3-HYDROXYACYL-COA DEHYROGENASE"/>
    <property type="match status" value="1"/>
</dbReference>
<feature type="domain" description="3-hydroxyacyl-CoA dehydrogenase C-terminal" evidence="8">
    <location>
        <begin position="290"/>
        <end position="351"/>
    </location>
</feature>
<evidence type="ECO:0000256" key="2">
    <source>
        <dbReference type="ARBA" id="ARBA00023002"/>
    </source>
</evidence>
<dbReference type="Pfam" id="PF02737">
    <property type="entry name" value="3HCDH_N"/>
    <property type="match status" value="1"/>
</dbReference>
<dbReference type="Pfam" id="PF00725">
    <property type="entry name" value="3HCDH"/>
    <property type="match status" value="2"/>
</dbReference>
<evidence type="ECO:0000256" key="6">
    <source>
        <dbReference type="ARBA" id="ARBA00023268"/>
    </source>
</evidence>
<keyword evidence="12" id="KW-1185">Reference proteome</keyword>
<dbReference type="InterPro" id="IPR029045">
    <property type="entry name" value="ClpP/crotonase-like_dom_sf"/>
</dbReference>
<keyword evidence="4" id="KW-0413">Isomerase</keyword>
<evidence type="ECO:0000259" key="10">
    <source>
        <dbReference type="Pfam" id="PF16113"/>
    </source>
</evidence>
<feature type="domain" description="Enoyl-CoA hydratase/isomerase" evidence="10">
    <location>
        <begin position="383"/>
        <end position="555"/>
    </location>
</feature>
<dbReference type="GO" id="GO:0016829">
    <property type="term" value="F:lyase activity"/>
    <property type="evidence" value="ECO:0007669"/>
    <property type="project" value="UniProtKB-KW"/>
</dbReference>
<proteinExistence type="inferred from homology"/>
<keyword evidence="3" id="KW-0520">NAD</keyword>
<dbReference type="Gene3D" id="3.40.50.720">
    <property type="entry name" value="NAD(P)-binding Rossmann-like Domain"/>
    <property type="match status" value="1"/>
</dbReference>
<dbReference type="InterPro" id="IPR008927">
    <property type="entry name" value="6-PGluconate_DH-like_C_sf"/>
</dbReference>
<dbReference type="SUPFAM" id="SSF48179">
    <property type="entry name" value="6-phosphogluconate dehydrogenase C-terminal domain-like"/>
    <property type="match status" value="2"/>
</dbReference>
<evidence type="ECO:0000259" key="8">
    <source>
        <dbReference type="Pfam" id="PF00725"/>
    </source>
</evidence>
<dbReference type="InterPro" id="IPR036291">
    <property type="entry name" value="NAD(P)-bd_dom_sf"/>
</dbReference>
<dbReference type="OrthoDB" id="9775332at2"/>
<protein>
    <submittedName>
        <fullName evidence="11">Uncharacterized protein</fullName>
    </submittedName>
</protein>